<dbReference type="InterPro" id="IPR041649">
    <property type="entry name" value="NepR"/>
</dbReference>
<evidence type="ECO:0000259" key="1">
    <source>
        <dbReference type="Pfam" id="PF18557"/>
    </source>
</evidence>
<evidence type="ECO:0000313" key="3">
    <source>
        <dbReference type="Proteomes" id="UP000471147"/>
    </source>
</evidence>
<proteinExistence type="predicted"/>
<dbReference type="EMBL" id="SDWJ01000001">
    <property type="protein sequence ID" value="MVZ96099.1"/>
    <property type="molecule type" value="Genomic_DNA"/>
</dbReference>
<sequence>MTNMQISPTPTGLQSKPMLAEQQAMVKANKPGNHDSDSGADPIAAALKQMHDAVANEELPADFLKLLDEIDMKIADKKASH</sequence>
<dbReference type="OrthoDB" id="7510396at2"/>
<reference evidence="2 3" key="1">
    <citation type="submission" date="2019-01" db="EMBL/GenBank/DDBJ databases">
        <title>Sphingorhabdus lacus sp.nov., isolated from an oligotrophic freshwater lake.</title>
        <authorList>
            <person name="Park M."/>
        </authorList>
    </citation>
    <scope>NUCLEOTIDE SEQUENCE [LARGE SCALE GENOMIC DNA]</scope>
    <source>
        <strain evidence="2 3">IMCC26285</strain>
    </source>
</reference>
<feature type="domain" description="Anti-sigma factor NepR" evidence="1">
    <location>
        <begin position="43"/>
        <end position="72"/>
    </location>
</feature>
<name>A0A6I4LTC7_9SPHN</name>
<comment type="caution">
    <text evidence="2">The sequence shown here is derived from an EMBL/GenBank/DDBJ whole genome shotgun (WGS) entry which is preliminary data.</text>
</comment>
<dbReference type="Pfam" id="PF18557">
    <property type="entry name" value="NepR"/>
    <property type="match status" value="1"/>
</dbReference>
<evidence type="ECO:0000313" key="2">
    <source>
        <dbReference type="EMBL" id="MVZ96099.1"/>
    </source>
</evidence>
<protein>
    <recommendedName>
        <fullName evidence="1">Anti-sigma factor NepR domain-containing protein</fullName>
    </recommendedName>
</protein>
<accession>A0A6I4LTC7</accession>
<gene>
    <name evidence="2" type="ORF">EUU23_00090</name>
</gene>
<keyword evidence="3" id="KW-1185">Reference proteome</keyword>
<organism evidence="2 3">
    <name type="scientific">Sphingorhabdus profundilacus</name>
    <dbReference type="NCBI Taxonomy" id="2509718"/>
    <lineage>
        <taxon>Bacteria</taxon>
        <taxon>Pseudomonadati</taxon>
        <taxon>Pseudomonadota</taxon>
        <taxon>Alphaproteobacteria</taxon>
        <taxon>Sphingomonadales</taxon>
        <taxon>Sphingomonadaceae</taxon>
        <taxon>Sphingorhabdus</taxon>
    </lineage>
</organism>
<dbReference type="Proteomes" id="UP000471147">
    <property type="component" value="Unassembled WGS sequence"/>
</dbReference>
<dbReference type="AlphaFoldDB" id="A0A6I4LTC7"/>